<feature type="binding site" evidence="6">
    <location>
        <position position="151"/>
    </location>
    <ligand>
        <name>Mg(2+)</name>
        <dbReference type="ChEBI" id="CHEBI:18420"/>
        <label>1</label>
    </ligand>
</feature>
<evidence type="ECO:0000256" key="7">
    <source>
        <dbReference type="PIRSR" id="PIRSR604808-3"/>
    </source>
</evidence>
<evidence type="ECO:0000313" key="9">
    <source>
        <dbReference type="EMBL" id="OHA42415.1"/>
    </source>
</evidence>
<dbReference type="GO" id="GO:0006284">
    <property type="term" value="P:base-excision repair"/>
    <property type="evidence" value="ECO:0007669"/>
    <property type="project" value="TreeGrafter"/>
</dbReference>
<feature type="site" description="Transition state stabilizer" evidence="7">
    <location>
        <position position="151"/>
    </location>
</feature>
<feature type="active site" description="Proton acceptor" evidence="5">
    <location>
        <position position="247"/>
    </location>
</feature>
<dbReference type="AlphaFoldDB" id="A0A1G2P242"/>
<feature type="binding site" evidence="6">
    <location>
        <position position="7"/>
    </location>
    <ligand>
        <name>Mg(2+)</name>
        <dbReference type="ChEBI" id="CHEBI:18420"/>
        <label>1</label>
    </ligand>
</feature>
<dbReference type="InterPro" id="IPR036691">
    <property type="entry name" value="Endo/exonu/phosph_ase_sf"/>
</dbReference>
<dbReference type="NCBIfam" id="TIGR00633">
    <property type="entry name" value="xth"/>
    <property type="match status" value="1"/>
</dbReference>
<protein>
    <submittedName>
        <fullName evidence="9">Exodeoxyribonuclease III</fullName>
    </submittedName>
</protein>
<sequence>MNILSWNVNGLRALCKKGQFDWLLRHSPDIFCLQETKAEKHQLPAETAEPKGYYSYFDHSKAKKGYSGVAIYSKIKPNKVEYKMGNPTLDNEGRLISAHYDDFVLVNVYFPNGGGGPDRLEFKLAFYDEFLSYVDDLRKKGCKIIFCGDINTAHEEIDLARPKENENNTGFLPVERAWLDEVVAHGYADVFRYFYPNKTGIYTYWDMKTFSRSRNVGWRIDYFFVTPEILNNVKAINTFTDIHGSDHCPLEIKVDLLSSPAQ</sequence>
<evidence type="ECO:0000256" key="6">
    <source>
        <dbReference type="PIRSR" id="PIRSR604808-2"/>
    </source>
</evidence>
<dbReference type="PANTHER" id="PTHR22748">
    <property type="entry name" value="AP ENDONUCLEASE"/>
    <property type="match status" value="1"/>
</dbReference>
<evidence type="ECO:0000256" key="4">
    <source>
        <dbReference type="ARBA" id="ARBA00022842"/>
    </source>
</evidence>
<evidence type="ECO:0000256" key="5">
    <source>
        <dbReference type="PIRSR" id="PIRSR604808-1"/>
    </source>
</evidence>
<comment type="caution">
    <text evidence="9">The sequence shown here is derived from an EMBL/GenBank/DDBJ whole genome shotgun (WGS) entry which is preliminary data.</text>
</comment>
<dbReference type="GO" id="GO:0008311">
    <property type="term" value="F:double-stranded DNA 3'-5' DNA exonuclease activity"/>
    <property type="evidence" value="ECO:0007669"/>
    <property type="project" value="TreeGrafter"/>
</dbReference>
<dbReference type="GO" id="GO:0008081">
    <property type="term" value="F:phosphoric diester hydrolase activity"/>
    <property type="evidence" value="ECO:0007669"/>
    <property type="project" value="TreeGrafter"/>
</dbReference>
<evidence type="ECO:0000256" key="3">
    <source>
        <dbReference type="ARBA" id="ARBA00022801"/>
    </source>
</evidence>
<comment type="similarity">
    <text evidence="1">Belongs to the DNA repair enzymes AP/ExoA family.</text>
</comment>
<gene>
    <name evidence="9" type="ORF">A3G52_01105</name>
</gene>
<feature type="binding site" evidence="6">
    <location>
        <position position="35"/>
    </location>
    <ligand>
        <name>Mg(2+)</name>
        <dbReference type="ChEBI" id="CHEBI:18420"/>
        <label>1</label>
    </ligand>
</feature>
<comment type="cofactor">
    <cofactor evidence="6">
        <name>Mg(2+)</name>
        <dbReference type="ChEBI" id="CHEBI:18420"/>
    </cofactor>
    <cofactor evidence="6">
        <name>Mn(2+)</name>
        <dbReference type="ChEBI" id="CHEBI:29035"/>
    </cofactor>
    <text evidence="6">Probably binds two magnesium or manganese ions per subunit.</text>
</comment>
<dbReference type="InterPro" id="IPR005135">
    <property type="entry name" value="Endo/exonuclease/phosphatase"/>
</dbReference>
<feature type="site" description="Important for catalytic activity" evidence="7">
    <location>
        <position position="221"/>
    </location>
</feature>
<dbReference type="GO" id="GO:0003906">
    <property type="term" value="F:DNA-(apurinic or apyrimidinic site) endonuclease activity"/>
    <property type="evidence" value="ECO:0007669"/>
    <property type="project" value="TreeGrafter"/>
</dbReference>
<dbReference type="InterPro" id="IPR004808">
    <property type="entry name" value="AP_endonuc_1"/>
</dbReference>
<proteinExistence type="inferred from homology"/>
<organism evidence="9 10">
    <name type="scientific">Candidatus Taylorbacteria bacterium RIFCSPLOWO2_12_FULL_43_20</name>
    <dbReference type="NCBI Taxonomy" id="1802332"/>
    <lineage>
        <taxon>Bacteria</taxon>
        <taxon>Candidatus Tayloriibacteriota</taxon>
    </lineage>
</organism>
<evidence type="ECO:0000256" key="2">
    <source>
        <dbReference type="ARBA" id="ARBA00022723"/>
    </source>
</evidence>
<evidence type="ECO:0000313" key="10">
    <source>
        <dbReference type="Proteomes" id="UP000177269"/>
    </source>
</evidence>
<accession>A0A1G2P242</accession>
<dbReference type="Gene3D" id="3.60.10.10">
    <property type="entry name" value="Endonuclease/exonuclease/phosphatase"/>
    <property type="match status" value="1"/>
</dbReference>
<dbReference type="PANTHER" id="PTHR22748:SF6">
    <property type="entry name" value="DNA-(APURINIC OR APYRIMIDINIC SITE) ENDONUCLEASE"/>
    <property type="match status" value="1"/>
</dbReference>
<feature type="active site" evidence="5">
    <location>
        <position position="109"/>
    </location>
</feature>
<dbReference type="PROSITE" id="PS00726">
    <property type="entry name" value="AP_NUCLEASE_F1_1"/>
    <property type="match status" value="1"/>
</dbReference>
<keyword evidence="3" id="KW-0378">Hydrolase</keyword>
<keyword evidence="2 6" id="KW-0479">Metal-binding</keyword>
<dbReference type="SUPFAM" id="SSF56219">
    <property type="entry name" value="DNase I-like"/>
    <property type="match status" value="1"/>
</dbReference>
<feature type="binding site" evidence="6">
    <location>
        <position position="149"/>
    </location>
    <ligand>
        <name>Mg(2+)</name>
        <dbReference type="ChEBI" id="CHEBI:18420"/>
        <label>1</label>
    </ligand>
</feature>
<dbReference type="EMBL" id="MHSK01000012">
    <property type="protein sequence ID" value="OHA42415.1"/>
    <property type="molecule type" value="Genomic_DNA"/>
</dbReference>
<feature type="binding site" evidence="6">
    <location>
        <position position="247"/>
    </location>
    <ligand>
        <name>Mg(2+)</name>
        <dbReference type="ChEBI" id="CHEBI:18420"/>
        <label>1</label>
    </ligand>
</feature>
<evidence type="ECO:0000256" key="1">
    <source>
        <dbReference type="ARBA" id="ARBA00007092"/>
    </source>
</evidence>
<dbReference type="FunFam" id="3.60.10.10:FF:000026">
    <property type="entry name" value="Exodeoxyribonuclease III"/>
    <property type="match status" value="1"/>
</dbReference>
<dbReference type="PROSITE" id="PS51435">
    <property type="entry name" value="AP_NUCLEASE_F1_4"/>
    <property type="match status" value="1"/>
</dbReference>
<feature type="site" description="Interaction with DNA substrate" evidence="7">
    <location>
        <position position="247"/>
    </location>
</feature>
<dbReference type="NCBIfam" id="TIGR00195">
    <property type="entry name" value="exoDNase_III"/>
    <property type="match status" value="1"/>
</dbReference>
<keyword evidence="6" id="KW-0464">Manganese</keyword>
<keyword evidence="4 6" id="KW-0460">Magnesium</keyword>
<feature type="active site" description="Proton donor/acceptor" evidence="5">
    <location>
        <position position="149"/>
    </location>
</feature>
<dbReference type="InterPro" id="IPR020847">
    <property type="entry name" value="AP_endonuclease_F1_BS"/>
</dbReference>
<dbReference type="GO" id="GO:0003677">
    <property type="term" value="F:DNA binding"/>
    <property type="evidence" value="ECO:0007669"/>
    <property type="project" value="InterPro"/>
</dbReference>
<dbReference type="Proteomes" id="UP000177269">
    <property type="component" value="Unassembled WGS sequence"/>
</dbReference>
<evidence type="ECO:0000259" key="8">
    <source>
        <dbReference type="Pfam" id="PF03372"/>
    </source>
</evidence>
<feature type="domain" description="Endonuclease/exonuclease/phosphatase" evidence="8">
    <location>
        <begin position="4"/>
        <end position="247"/>
    </location>
</feature>
<dbReference type="Pfam" id="PF03372">
    <property type="entry name" value="Exo_endo_phos"/>
    <property type="match status" value="1"/>
</dbReference>
<reference evidence="9 10" key="1">
    <citation type="journal article" date="2016" name="Nat. Commun.">
        <title>Thousands of microbial genomes shed light on interconnected biogeochemical processes in an aquifer system.</title>
        <authorList>
            <person name="Anantharaman K."/>
            <person name="Brown C.T."/>
            <person name="Hug L.A."/>
            <person name="Sharon I."/>
            <person name="Castelle C.J."/>
            <person name="Probst A.J."/>
            <person name="Thomas B.C."/>
            <person name="Singh A."/>
            <person name="Wilkins M.J."/>
            <person name="Karaoz U."/>
            <person name="Brodie E.L."/>
            <person name="Williams K.H."/>
            <person name="Hubbard S.S."/>
            <person name="Banfield J.F."/>
        </authorList>
    </citation>
    <scope>NUCLEOTIDE SEQUENCE [LARGE SCALE GENOMIC DNA]</scope>
</reference>
<dbReference type="GO" id="GO:0046872">
    <property type="term" value="F:metal ion binding"/>
    <property type="evidence" value="ECO:0007669"/>
    <property type="project" value="UniProtKB-KW"/>
</dbReference>
<name>A0A1G2P242_9BACT</name>
<feature type="binding site" evidence="6">
    <location>
        <position position="246"/>
    </location>
    <ligand>
        <name>Mg(2+)</name>
        <dbReference type="ChEBI" id="CHEBI:18420"/>
        <label>1</label>
    </ligand>
</feature>